<feature type="compositionally biased region" description="Low complexity" evidence="1">
    <location>
        <begin position="64"/>
        <end position="73"/>
    </location>
</feature>
<sequence>MMESSIQHTHRPIKELPRSFGSKRRVYDCSKPVVRFEAHSRTASRDTGSRTNETDSSNPLTSDPESTNSTSAPSTPPQVATDVLITDGNKVVSSGPNATSTRAPVNDGTTFKFTNLPRIARSDFLLDPLAAARVVLNYSTHAQQALSHGQALSNTASLVKEASEKVSENAAQLNAALQRVHLGSDEPASQDRNGQDGAPSSADQQTAFSIARMQAQQEDDEYGPELTVYEHSVNKKKRKSGRVTYMEPTNSGPDGYRTNGAKGDLQWYNGEEGEYPQDEEPGREYANTAAEASTQEAAPPPPPPRLVYPKPHLSWSARQLLRVKQKFSAQIRFRKYQRRETAMNAAAAGLGTAAPGAGGGDGGQDGKDQASEKKPQRRATKAESRAKVRGGGTQKMSLAALKAKIAEERQAAGSDAGKSDSKAVPSKAGPSKKAEKAAQVTEPAPEVAATETPPRAPTPPVAPAIRPPSCSFTFSSASPIASRLVAMRAEVEMLQSKLTDSLRPIDEAVAAAADVLTRMDAGEDVVAAHAEAAAALSAAKSNLEAIPGPLANSGAARTRAQPAPALRLPSPPKPPIAEITSPSVREVSPAVTPITQQPAPLPQVSSLPGAQATPQLNAQPQTAPPKISRRKKANMNNIHHRTNYVPSRMPSDPPPAARGPAKNVNTVNNWDQPPGMDHPTTTSALFANEWMCLFCEYELLYGELPSMARACRRRKKLVGTRKRAQDRAHRAAGGETEEGGPGSSATDKKKSTGKKKGRKSEAVHECCQCTCGTQNTAEWEEGAPFITHGTTAHSNADLSAKEQPGEGSSADAEVITG</sequence>
<feature type="compositionally biased region" description="Basic and acidic residues" evidence="1">
    <location>
        <begin position="34"/>
        <end position="48"/>
    </location>
</feature>
<feature type="compositionally biased region" description="Acidic residues" evidence="1">
    <location>
        <begin position="271"/>
        <end position="281"/>
    </location>
</feature>
<dbReference type="AlphaFoldDB" id="A0AAN6GSF4"/>
<evidence type="ECO:0000313" key="2">
    <source>
        <dbReference type="EMBL" id="KAK0555684.1"/>
    </source>
</evidence>
<feature type="compositionally biased region" description="Polar residues" evidence="1">
    <location>
        <begin position="593"/>
        <end position="621"/>
    </location>
</feature>
<comment type="caution">
    <text evidence="2">The sequence shown here is derived from an EMBL/GenBank/DDBJ whole genome shotgun (WGS) entry which is preliminary data.</text>
</comment>
<gene>
    <name evidence="2" type="ORF">OC846_001649</name>
</gene>
<feature type="region of interest" description="Disordered" evidence="1">
    <location>
        <begin position="214"/>
        <end position="310"/>
    </location>
</feature>
<evidence type="ECO:0000256" key="1">
    <source>
        <dbReference type="SAM" id="MobiDB-lite"/>
    </source>
</evidence>
<feature type="compositionally biased region" description="Pro residues" evidence="1">
    <location>
        <begin position="454"/>
        <end position="466"/>
    </location>
</feature>
<feature type="compositionally biased region" description="Low complexity" evidence="1">
    <location>
        <begin position="440"/>
        <end position="453"/>
    </location>
</feature>
<dbReference type="Proteomes" id="UP001176517">
    <property type="component" value="Unassembled WGS sequence"/>
</dbReference>
<feature type="compositionally biased region" description="Polar residues" evidence="1">
    <location>
        <begin position="49"/>
        <end position="63"/>
    </location>
</feature>
<feature type="compositionally biased region" description="Basic residues" evidence="1">
    <location>
        <begin position="627"/>
        <end position="637"/>
    </location>
</feature>
<feature type="region of interest" description="Disordered" evidence="1">
    <location>
        <begin position="185"/>
        <end position="204"/>
    </location>
</feature>
<keyword evidence="3" id="KW-1185">Reference proteome</keyword>
<evidence type="ECO:0000313" key="3">
    <source>
        <dbReference type="Proteomes" id="UP001176517"/>
    </source>
</evidence>
<name>A0AAN6GSF4_9BASI</name>
<feature type="region of interest" description="Disordered" evidence="1">
    <location>
        <begin position="1"/>
        <end position="80"/>
    </location>
</feature>
<feature type="region of interest" description="Disordered" evidence="1">
    <location>
        <begin position="582"/>
        <end position="637"/>
    </location>
</feature>
<feature type="region of interest" description="Disordered" evidence="1">
    <location>
        <begin position="352"/>
        <end position="395"/>
    </location>
</feature>
<protein>
    <submittedName>
        <fullName evidence="2">Uncharacterized protein</fullName>
    </submittedName>
</protein>
<organism evidence="2 3">
    <name type="scientific">Tilletia horrida</name>
    <dbReference type="NCBI Taxonomy" id="155126"/>
    <lineage>
        <taxon>Eukaryota</taxon>
        <taxon>Fungi</taxon>
        <taxon>Dikarya</taxon>
        <taxon>Basidiomycota</taxon>
        <taxon>Ustilaginomycotina</taxon>
        <taxon>Exobasidiomycetes</taxon>
        <taxon>Tilletiales</taxon>
        <taxon>Tilletiaceae</taxon>
        <taxon>Tilletia</taxon>
    </lineage>
</organism>
<feature type="compositionally biased region" description="Low complexity" evidence="1">
    <location>
        <begin position="286"/>
        <end position="297"/>
    </location>
</feature>
<feature type="region of interest" description="Disordered" evidence="1">
    <location>
        <begin position="716"/>
        <end position="757"/>
    </location>
</feature>
<feature type="region of interest" description="Disordered" evidence="1">
    <location>
        <begin position="782"/>
        <end position="817"/>
    </location>
</feature>
<dbReference type="EMBL" id="JAPDMZ010000025">
    <property type="protein sequence ID" value="KAK0555684.1"/>
    <property type="molecule type" value="Genomic_DNA"/>
</dbReference>
<proteinExistence type="predicted"/>
<accession>A0AAN6GSF4</accession>
<feature type="region of interest" description="Disordered" evidence="1">
    <location>
        <begin position="408"/>
        <end position="469"/>
    </location>
</feature>
<feature type="compositionally biased region" description="Basic and acidic residues" evidence="1">
    <location>
        <begin position="364"/>
        <end position="386"/>
    </location>
</feature>
<feature type="compositionally biased region" description="Polar residues" evidence="1">
    <location>
        <begin position="788"/>
        <end position="797"/>
    </location>
</feature>
<reference evidence="2" key="1">
    <citation type="journal article" date="2023" name="PhytoFront">
        <title>Draft Genome Resources of Seven Strains of Tilletia horrida, Causal Agent of Kernel Smut of Rice.</title>
        <authorList>
            <person name="Khanal S."/>
            <person name="Antony Babu S."/>
            <person name="Zhou X.G."/>
        </authorList>
    </citation>
    <scope>NUCLEOTIDE SEQUENCE</scope>
    <source>
        <strain evidence="2">TX6</strain>
    </source>
</reference>